<name>A0A2R3J0S7_9PSED</name>
<evidence type="ECO:0000313" key="2">
    <source>
        <dbReference type="Proteomes" id="UP000238390"/>
    </source>
</evidence>
<gene>
    <name evidence="1" type="ORF">CSB93_1161</name>
</gene>
<sequence length="38" mass="4802">MRMIDLEKQQVTVNKNLGTFKYKIRNLYFKFRKFLIYI</sequence>
<dbReference type="EMBL" id="CP027169">
    <property type="protein sequence ID" value="AVK07782.1"/>
    <property type="molecule type" value="Genomic_DNA"/>
</dbReference>
<accession>A0A2R3J0S7</accession>
<dbReference type="Proteomes" id="UP000238390">
    <property type="component" value="Chromosome"/>
</dbReference>
<organism evidence="1 2">
    <name type="scientific">Pseudomonas paraeruginosa</name>
    <dbReference type="NCBI Taxonomy" id="2994495"/>
    <lineage>
        <taxon>Bacteria</taxon>
        <taxon>Pseudomonadati</taxon>
        <taxon>Pseudomonadota</taxon>
        <taxon>Gammaproteobacteria</taxon>
        <taxon>Pseudomonadales</taxon>
        <taxon>Pseudomonadaceae</taxon>
        <taxon>Pseudomonas</taxon>
    </lineage>
</organism>
<reference evidence="1 2" key="1">
    <citation type="submission" date="2018-02" db="EMBL/GenBank/DDBJ databases">
        <title>FDA/CDC Antimicrobial Resistant Isolate Bank Genome Sequencing.</title>
        <authorList>
            <person name="Benahmed F.H."/>
            <person name="Lutgring J.D."/>
            <person name="Yoo B."/>
            <person name="Machado M."/>
            <person name="Brown A."/>
            <person name="McAllister G."/>
            <person name="Perry A."/>
            <person name="Halpin A.L."/>
            <person name="Vavikolanu K."/>
            <person name="Ott S."/>
            <person name="Zhao X."/>
            <person name="Tallon L.J."/>
            <person name="Sadzewicz L."/>
            <person name="Aluvathingal J."/>
            <person name="Nadendla S."/>
            <person name="Voskania-kordi A."/>
            <person name="Simonyan V."/>
            <person name="Patel J."/>
            <person name="Shawar R.M."/>
        </authorList>
    </citation>
    <scope>NUCLEOTIDE SEQUENCE [LARGE SCALE GENOMIC DNA]</scope>
    <source>
        <strain evidence="1 2">AR_0356</strain>
    </source>
</reference>
<evidence type="ECO:0000313" key="1">
    <source>
        <dbReference type="EMBL" id="AVK07782.1"/>
    </source>
</evidence>
<dbReference type="AlphaFoldDB" id="A0A2R3J0S7"/>
<proteinExistence type="predicted"/>
<keyword evidence="2" id="KW-1185">Reference proteome</keyword>
<protein>
    <submittedName>
        <fullName evidence="1">Uncharacterized protein</fullName>
    </submittedName>
</protein>